<dbReference type="PANTHER" id="PTHR33209">
    <property type="entry name" value="PROTEASE 4"/>
    <property type="match status" value="1"/>
</dbReference>
<proteinExistence type="inferred from homology"/>
<dbReference type="PANTHER" id="PTHR33209:SF1">
    <property type="entry name" value="PEPTIDASE S49 DOMAIN-CONTAINING PROTEIN"/>
    <property type="match status" value="1"/>
</dbReference>
<dbReference type="GO" id="GO:0006508">
    <property type="term" value="P:proteolysis"/>
    <property type="evidence" value="ECO:0007669"/>
    <property type="project" value="UniProtKB-KW"/>
</dbReference>
<feature type="domain" description="Peptidase S49" evidence="5">
    <location>
        <begin position="333"/>
        <end position="479"/>
    </location>
</feature>
<dbReference type="InterPro" id="IPR047272">
    <property type="entry name" value="S49_SppA_C"/>
</dbReference>
<evidence type="ECO:0000259" key="5">
    <source>
        <dbReference type="Pfam" id="PF01343"/>
    </source>
</evidence>
<evidence type="ECO:0000256" key="4">
    <source>
        <dbReference type="ARBA" id="ARBA00022825"/>
    </source>
</evidence>
<dbReference type="GO" id="GO:0008236">
    <property type="term" value="F:serine-type peptidase activity"/>
    <property type="evidence" value="ECO:0007669"/>
    <property type="project" value="UniProtKB-KW"/>
</dbReference>
<reference evidence="6" key="1">
    <citation type="journal article" date="2020" name="mSystems">
        <title>Genome- and Community-Level Interaction Insights into Carbon Utilization and Element Cycling Functions of Hydrothermarchaeota in Hydrothermal Sediment.</title>
        <authorList>
            <person name="Zhou Z."/>
            <person name="Liu Y."/>
            <person name="Xu W."/>
            <person name="Pan J."/>
            <person name="Luo Z.H."/>
            <person name="Li M."/>
        </authorList>
    </citation>
    <scope>NUCLEOTIDE SEQUENCE [LARGE SCALE GENOMIC DNA]</scope>
    <source>
        <strain evidence="6">SpSt-961</strain>
    </source>
</reference>
<evidence type="ECO:0000256" key="2">
    <source>
        <dbReference type="ARBA" id="ARBA00022670"/>
    </source>
</evidence>
<dbReference type="NCBIfam" id="TIGR00706">
    <property type="entry name" value="SppA_dom"/>
    <property type="match status" value="1"/>
</dbReference>
<accession>A0A7V3RGF0</accession>
<dbReference type="Gene3D" id="6.20.330.10">
    <property type="match status" value="1"/>
</dbReference>
<keyword evidence="4" id="KW-0720">Serine protease</keyword>
<comment type="caution">
    <text evidence="6">The sequence shown here is derived from an EMBL/GenBank/DDBJ whole genome shotgun (WGS) entry which is preliminary data.</text>
</comment>
<gene>
    <name evidence="6" type="primary">sppA</name>
    <name evidence="6" type="ORF">ENX68_01650</name>
</gene>
<sequence>MKILKGLLLIIIGFSSQYSEGSSFYERNHLLLASPGAMGIGLYGLDNPALLAYLHQPDLALMWTDRTGDWNDFNEWHLFFAIPYIGFSLNQKKVAGNSFKGYNLSVALGNKAQDLGIGYEWNDRNESIWKIGSLTRPNRFLSIGMLGTFSNSHPERELYIDLGLRPVGNNRITLFADCAIQKGTRLKESPYSTGLVLEPLPGIRLSGRFFNDRSFTAGINLSFGRFGTINQLHFDSEQKYQYNTYGIRIGAYDRNIFKPLIDNRKNYLEMELNGTIVYQRYLLFDKNPSLLSLIKTIELAKKEPGINGIAINLSGLNINWELCWELREKLKDFKSSGKHIVAYIDEADILTYYLASVTDKIVLDPEGGLNLQGLLMGRMYFKNALDKIGIGVDEWRYFKYKSAAEVLSREKMSDADREQRQALLDDFYNMIKKDICASRAYTDEEFDQLINNETYLLPAKALEKNLVDKLGRWEEVKEMVKVIEGKDKRFVKTSYFSSVQVPFDEYWGEKHKIAIIYGIGECAMDTGIKARNLVKDIEWATDRKDIRAIVFRVDSPGGDPLASDIVAEALKKCKKKKPVIVSQGSVAGSGGYWLSMYGEPIVSSPFTITGSIGVIGVWLYNKEFKEKLGFSTDFVKAGEHADLGFGVTYPFIGTLPDRNLTDEEKKKMEISIKTLYCKFVEKVAQSRNKEPKRIEEIAQGRVWSGLRGKEIGLVDTIGSLETAIIIAKEKAGLKKDAEVTIIELPKPQLFSPEILQPRVVMTNSNYQKYMDYLKFLIEHNGDVLLLMPEEDILMSGWHYLK</sequence>
<evidence type="ECO:0000256" key="3">
    <source>
        <dbReference type="ARBA" id="ARBA00022801"/>
    </source>
</evidence>
<dbReference type="Pfam" id="PF01343">
    <property type="entry name" value="Peptidase_S49"/>
    <property type="match status" value="2"/>
</dbReference>
<dbReference type="Gene3D" id="3.90.226.10">
    <property type="entry name" value="2-enoyl-CoA Hydratase, Chain A, domain 1"/>
    <property type="match status" value="3"/>
</dbReference>
<dbReference type="InterPro" id="IPR004635">
    <property type="entry name" value="Pept_S49_SppA"/>
</dbReference>
<dbReference type="SUPFAM" id="SSF52096">
    <property type="entry name" value="ClpP/crotonase"/>
    <property type="match status" value="2"/>
</dbReference>
<dbReference type="InterPro" id="IPR002142">
    <property type="entry name" value="Peptidase_S49"/>
</dbReference>
<dbReference type="CDD" id="cd07018">
    <property type="entry name" value="S49_SppA_67K_type"/>
    <property type="match status" value="1"/>
</dbReference>
<dbReference type="EMBL" id="DTOZ01000047">
    <property type="protein sequence ID" value="HGE77689.1"/>
    <property type="molecule type" value="Genomic_DNA"/>
</dbReference>
<feature type="domain" description="Peptidase S49" evidence="5">
    <location>
        <begin position="573"/>
        <end position="733"/>
    </location>
</feature>
<name>A0A7V3RGF0_UNCW3</name>
<dbReference type="CDD" id="cd07023">
    <property type="entry name" value="S49_Sppa_N_C"/>
    <property type="match status" value="1"/>
</dbReference>
<comment type="similarity">
    <text evidence="1">Belongs to the peptidase S49 family.</text>
</comment>
<dbReference type="InterPro" id="IPR047217">
    <property type="entry name" value="S49_SppA_67K_type_N"/>
</dbReference>
<evidence type="ECO:0000313" key="6">
    <source>
        <dbReference type="EMBL" id="HGE77689.1"/>
    </source>
</evidence>
<keyword evidence="3" id="KW-0378">Hydrolase</keyword>
<evidence type="ECO:0000256" key="1">
    <source>
        <dbReference type="ARBA" id="ARBA00008683"/>
    </source>
</evidence>
<dbReference type="InterPro" id="IPR029045">
    <property type="entry name" value="ClpP/crotonase-like_dom_sf"/>
</dbReference>
<dbReference type="AlphaFoldDB" id="A0A7V3RGF0"/>
<keyword evidence="2" id="KW-0645">Protease</keyword>
<organism evidence="6">
    <name type="scientific">candidate division WOR-3 bacterium</name>
    <dbReference type="NCBI Taxonomy" id="2052148"/>
    <lineage>
        <taxon>Bacteria</taxon>
        <taxon>Bacteria division WOR-3</taxon>
    </lineage>
</organism>
<protein>
    <submittedName>
        <fullName evidence="6">Signal peptide peptidase SppA</fullName>
    </submittedName>
</protein>